<organism evidence="1">
    <name type="scientific">viral metagenome</name>
    <dbReference type="NCBI Taxonomy" id="1070528"/>
    <lineage>
        <taxon>unclassified sequences</taxon>
        <taxon>metagenomes</taxon>
        <taxon>organismal metagenomes</taxon>
    </lineage>
</organism>
<proteinExistence type="predicted"/>
<name>A0A6C0I7K5_9ZZZZ</name>
<evidence type="ECO:0000313" key="1">
    <source>
        <dbReference type="EMBL" id="QHT88347.1"/>
    </source>
</evidence>
<dbReference type="EMBL" id="MN740114">
    <property type="protein sequence ID" value="QHT88347.1"/>
    <property type="molecule type" value="Genomic_DNA"/>
</dbReference>
<dbReference type="AlphaFoldDB" id="A0A6C0I7K5"/>
<accession>A0A6C0I7K5</accession>
<reference evidence="1" key="1">
    <citation type="journal article" date="2020" name="Nature">
        <title>Giant virus diversity and host interactions through global metagenomics.</title>
        <authorList>
            <person name="Schulz F."/>
            <person name="Roux S."/>
            <person name="Paez-Espino D."/>
            <person name="Jungbluth S."/>
            <person name="Walsh D.A."/>
            <person name="Denef V.J."/>
            <person name="McMahon K.D."/>
            <person name="Konstantinidis K.T."/>
            <person name="Eloe-Fadrosh E.A."/>
            <person name="Kyrpides N.C."/>
            <person name="Woyke T."/>
        </authorList>
    </citation>
    <scope>NUCLEOTIDE SEQUENCE</scope>
    <source>
        <strain evidence="1">GVMAG-M-3300023184-50</strain>
    </source>
</reference>
<protein>
    <submittedName>
        <fullName evidence="1">Uncharacterized protein</fullName>
    </submittedName>
</protein>
<sequence length="66" mass="7683">MKRLDDRMKSAQLLQKIVGDLGITRYLLNMGRYQQKTSRLGGHFIEACEFPVNEISGYNNVYERCL</sequence>